<reference evidence="1 2" key="1">
    <citation type="journal article" date="2022" name="Hortic Res">
        <title>A haplotype resolved chromosomal level avocado genome allows analysis of novel avocado genes.</title>
        <authorList>
            <person name="Nath O."/>
            <person name="Fletcher S.J."/>
            <person name="Hayward A."/>
            <person name="Shaw L.M."/>
            <person name="Masouleh A.K."/>
            <person name="Furtado A."/>
            <person name="Henry R.J."/>
            <person name="Mitter N."/>
        </authorList>
    </citation>
    <scope>NUCLEOTIDE SEQUENCE [LARGE SCALE GENOMIC DNA]</scope>
    <source>
        <strain evidence="2">cv. Hass</strain>
    </source>
</reference>
<gene>
    <name evidence="1" type="ORF">MRB53_009938</name>
</gene>
<dbReference type="Proteomes" id="UP001234297">
    <property type="component" value="Chromosome 3"/>
</dbReference>
<sequence length="77" mass="8795">MMQMEWVRGWEGQLGSGVQSRRRWRGRYCCCDEDGVMAAAIVRKMERAMKMASDGCCYCEEDGESGGQWRLGRFCVG</sequence>
<accession>A0ACC2LQJ3</accession>
<evidence type="ECO:0000313" key="1">
    <source>
        <dbReference type="EMBL" id="KAJ8635671.1"/>
    </source>
</evidence>
<organism evidence="1 2">
    <name type="scientific">Persea americana</name>
    <name type="common">Avocado</name>
    <dbReference type="NCBI Taxonomy" id="3435"/>
    <lineage>
        <taxon>Eukaryota</taxon>
        <taxon>Viridiplantae</taxon>
        <taxon>Streptophyta</taxon>
        <taxon>Embryophyta</taxon>
        <taxon>Tracheophyta</taxon>
        <taxon>Spermatophyta</taxon>
        <taxon>Magnoliopsida</taxon>
        <taxon>Magnoliidae</taxon>
        <taxon>Laurales</taxon>
        <taxon>Lauraceae</taxon>
        <taxon>Persea</taxon>
    </lineage>
</organism>
<comment type="caution">
    <text evidence="1">The sequence shown here is derived from an EMBL/GenBank/DDBJ whole genome shotgun (WGS) entry which is preliminary data.</text>
</comment>
<evidence type="ECO:0000313" key="2">
    <source>
        <dbReference type="Proteomes" id="UP001234297"/>
    </source>
</evidence>
<protein>
    <submittedName>
        <fullName evidence="1">Uncharacterized protein</fullName>
    </submittedName>
</protein>
<name>A0ACC2LQJ3_PERAE</name>
<proteinExistence type="predicted"/>
<keyword evidence="2" id="KW-1185">Reference proteome</keyword>
<dbReference type="EMBL" id="CM056811">
    <property type="protein sequence ID" value="KAJ8635671.1"/>
    <property type="molecule type" value="Genomic_DNA"/>
</dbReference>